<sequence length="204" mass="23268">MIIDSLTAGKRAGVYVDVGAYHPFHYSNTYLLYRRGWHGINIDPNPSAIMLFNWHRKRDINLNLGVSDITGEKKYYLFNHQAYNSFSSAHRDSTLKNRHVRQIGERMIPCLPLRDIVAQHLPDAQIDVLNIDVEGMGMAVLKTVDWDRMRPSVICIEDDDFDASEEGYGSEMYAYLAERSYRLHARAGASCIYCSAATLGYEEP</sequence>
<dbReference type="SUPFAM" id="SSF53335">
    <property type="entry name" value="S-adenosyl-L-methionine-dependent methyltransferases"/>
    <property type="match status" value="1"/>
</dbReference>
<proteinExistence type="predicted"/>
<dbReference type="PANTHER" id="PTHR34009">
    <property type="entry name" value="PROTEIN STAR"/>
    <property type="match status" value="1"/>
</dbReference>
<organism evidence="2 3">
    <name type="scientific">Candidatus Kaiserbacteria bacterium RIFCSPHIGHO2_02_FULL_54_11b</name>
    <dbReference type="NCBI Taxonomy" id="1798494"/>
    <lineage>
        <taxon>Bacteria</taxon>
        <taxon>Candidatus Kaiseribacteriota</taxon>
    </lineage>
</organism>
<dbReference type="AlphaFoldDB" id="A0A1F6DRT9"/>
<feature type="domain" description="Methyltransferase FkbM" evidence="1">
    <location>
        <begin position="17"/>
        <end position="183"/>
    </location>
</feature>
<dbReference type="InterPro" id="IPR053202">
    <property type="entry name" value="EGF_Rcpt_Signaling_Reg"/>
</dbReference>
<protein>
    <recommendedName>
        <fullName evidence="1">Methyltransferase FkbM domain-containing protein</fullName>
    </recommendedName>
</protein>
<accession>A0A1F6DRT9</accession>
<name>A0A1F6DRT9_9BACT</name>
<dbReference type="Proteomes" id="UP000178328">
    <property type="component" value="Unassembled WGS sequence"/>
</dbReference>
<dbReference type="GO" id="GO:0016197">
    <property type="term" value="P:endosomal transport"/>
    <property type="evidence" value="ECO:0007669"/>
    <property type="project" value="TreeGrafter"/>
</dbReference>
<dbReference type="Gene3D" id="3.40.50.150">
    <property type="entry name" value="Vaccinia Virus protein VP39"/>
    <property type="match status" value="1"/>
</dbReference>
<evidence type="ECO:0000313" key="3">
    <source>
        <dbReference type="Proteomes" id="UP000178328"/>
    </source>
</evidence>
<reference evidence="2 3" key="1">
    <citation type="journal article" date="2016" name="Nat. Commun.">
        <title>Thousands of microbial genomes shed light on interconnected biogeochemical processes in an aquifer system.</title>
        <authorList>
            <person name="Anantharaman K."/>
            <person name="Brown C.T."/>
            <person name="Hug L.A."/>
            <person name="Sharon I."/>
            <person name="Castelle C.J."/>
            <person name="Probst A.J."/>
            <person name="Thomas B.C."/>
            <person name="Singh A."/>
            <person name="Wilkins M.J."/>
            <person name="Karaoz U."/>
            <person name="Brodie E.L."/>
            <person name="Williams K.H."/>
            <person name="Hubbard S.S."/>
            <person name="Banfield J.F."/>
        </authorList>
    </citation>
    <scope>NUCLEOTIDE SEQUENCE [LARGE SCALE GENOMIC DNA]</scope>
</reference>
<dbReference type="GO" id="GO:0005737">
    <property type="term" value="C:cytoplasm"/>
    <property type="evidence" value="ECO:0007669"/>
    <property type="project" value="GOC"/>
</dbReference>
<dbReference type="InterPro" id="IPR029063">
    <property type="entry name" value="SAM-dependent_MTases_sf"/>
</dbReference>
<evidence type="ECO:0000313" key="2">
    <source>
        <dbReference type="EMBL" id="OGG64000.1"/>
    </source>
</evidence>
<dbReference type="STRING" id="1798494.A3C18_01600"/>
<dbReference type="InterPro" id="IPR006342">
    <property type="entry name" value="FkbM_mtfrase"/>
</dbReference>
<evidence type="ECO:0000259" key="1">
    <source>
        <dbReference type="Pfam" id="PF05050"/>
    </source>
</evidence>
<dbReference type="GO" id="GO:0005886">
    <property type="term" value="C:plasma membrane"/>
    <property type="evidence" value="ECO:0007669"/>
    <property type="project" value="TreeGrafter"/>
</dbReference>
<dbReference type="Pfam" id="PF05050">
    <property type="entry name" value="Methyltransf_21"/>
    <property type="match status" value="1"/>
</dbReference>
<gene>
    <name evidence="2" type="ORF">A3C18_01600</name>
</gene>
<dbReference type="PANTHER" id="PTHR34009:SF2">
    <property type="entry name" value="PROTEIN STAR"/>
    <property type="match status" value="1"/>
</dbReference>
<dbReference type="EMBL" id="MFLH01000041">
    <property type="protein sequence ID" value="OGG64000.1"/>
    <property type="molecule type" value="Genomic_DNA"/>
</dbReference>
<dbReference type="GO" id="GO:0006888">
    <property type="term" value="P:endoplasmic reticulum to Golgi vesicle-mediated transport"/>
    <property type="evidence" value="ECO:0007669"/>
    <property type="project" value="TreeGrafter"/>
</dbReference>
<comment type="caution">
    <text evidence="2">The sequence shown here is derived from an EMBL/GenBank/DDBJ whole genome shotgun (WGS) entry which is preliminary data.</text>
</comment>